<dbReference type="Pfam" id="PF03600">
    <property type="entry name" value="CitMHS"/>
    <property type="match status" value="1"/>
</dbReference>
<evidence type="ECO:0000256" key="4">
    <source>
        <dbReference type="ARBA" id="ARBA00022989"/>
    </source>
</evidence>
<protein>
    <submittedName>
        <fullName evidence="8">Putative P protein</fullName>
    </submittedName>
</protein>
<keyword evidence="5 6" id="KW-0472">Membrane</keyword>
<evidence type="ECO:0000313" key="9">
    <source>
        <dbReference type="Proteomes" id="UP000230750"/>
    </source>
</evidence>
<reference evidence="8 9" key="1">
    <citation type="journal article" date="2017" name="PLoS Biol.">
        <title>The sea cucumber genome provides insights into morphological evolution and visceral regeneration.</title>
        <authorList>
            <person name="Zhang X."/>
            <person name="Sun L."/>
            <person name="Yuan J."/>
            <person name="Sun Y."/>
            <person name="Gao Y."/>
            <person name="Zhang L."/>
            <person name="Li S."/>
            <person name="Dai H."/>
            <person name="Hamel J.F."/>
            <person name="Liu C."/>
            <person name="Yu Y."/>
            <person name="Liu S."/>
            <person name="Lin W."/>
            <person name="Guo K."/>
            <person name="Jin S."/>
            <person name="Xu P."/>
            <person name="Storey K.B."/>
            <person name="Huan P."/>
            <person name="Zhang T."/>
            <person name="Zhou Y."/>
            <person name="Zhang J."/>
            <person name="Lin C."/>
            <person name="Li X."/>
            <person name="Xing L."/>
            <person name="Huo D."/>
            <person name="Sun M."/>
            <person name="Wang L."/>
            <person name="Mercier A."/>
            <person name="Li F."/>
            <person name="Yang H."/>
            <person name="Xiang J."/>
        </authorList>
    </citation>
    <scope>NUCLEOTIDE SEQUENCE [LARGE SCALE GENOMIC DNA]</scope>
    <source>
        <strain evidence="8">Shaxun</strain>
        <tissue evidence="8">Muscle</tissue>
    </source>
</reference>
<dbReference type="InterPro" id="IPR004680">
    <property type="entry name" value="Cit_transptr-like_dom"/>
</dbReference>
<sequence length="164" mass="17731">MKSTRFIPGWIAVIAALVLLIISDIHDFEAIMHRVEWATLLFFAALFILMEGLTELGLIDYIGTAVAELIKDVQEESRLTVAIILILWVSALASSFIDNIPFTTAMVPIIISLSENSELGLPLEPMVWALAFGACLGGNGTLIGASANVYAPVSPNNMVTHFLS</sequence>
<evidence type="ECO:0000256" key="5">
    <source>
        <dbReference type="ARBA" id="ARBA00023136"/>
    </source>
</evidence>
<dbReference type="GO" id="GO:0016020">
    <property type="term" value="C:membrane"/>
    <property type="evidence" value="ECO:0007669"/>
    <property type="project" value="UniProtKB-SubCell"/>
</dbReference>
<dbReference type="GO" id="GO:0055085">
    <property type="term" value="P:transmembrane transport"/>
    <property type="evidence" value="ECO:0007669"/>
    <property type="project" value="InterPro"/>
</dbReference>
<evidence type="ECO:0000256" key="2">
    <source>
        <dbReference type="ARBA" id="ARBA00022448"/>
    </source>
</evidence>
<dbReference type="Proteomes" id="UP000230750">
    <property type="component" value="Unassembled WGS sequence"/>
</dbReference>
<keyword evidence="2" id="KW-0813">Transport</keyword>
<dbReference type="AlphaFoldDB" id="A0A2G8LI66"/>
<evidence type="ECO:0000259" key="7">
    <source>
        <dbReference type="Pfam" id="PF03600"/>
    </source>
</evidence>
<feature type="domain" description="Citrate transporter-like" evidence="7">
    <location>
        <begin position="4"/>
        <end position="133"/>
    </location>
</feature>
<evidence type="ECO:0000256" key="6">
    <source>
        <dbReference type="SAM" id="Phobius"/>
    </source>
</evidence>
<organism evidence="8 9">
    <name type="scientific">Stichopus japonicus</name>
    <name type="common">Sea cucumber</name>
    <dbReference type="NCBI Taxonomy" id="307972"/>
    <lineage>
        <taxon>Eukaryota</taxon>
        <taxon>Metazoa</taxon>
        <taxon>Echinodermata</taxon>
        <taxon>Eleutherozoa</taxon>
        <taxon>Echinozoa</taxon>
        <taxon>Holothuroidea</taxon>
        <taxon>Aspidochirotacea</taxon>
        <taxon>Aspidochirotida</taxon>
        <taxon>Stichopodidae</taxon>
        <taxon>Apostichopus</taxon>
    </lineage>
</organism>
<comment type="caution">
    <text evidence="8">The sequence shown here is derived from an EMBL/GenBank/DDBJ whole genome shotgun (WGS) entry which is preliminary data.</text>
</comment>
<gene>
    <name evidence="8" type="ORF">BSL78_03145</name>
</gene>
<dbReference type="PANTHER" id="PTHR43568:SF1">
    <property type="entry name" value="P PROTEIN"/>
    <property type="match status" value="1"/>
</dbReference>
<dbReference type="OrthoDB" id="442352at2759"/>
<dbReference type="STRING" id="307972.A0A2G8LI66"/>
<keyword evidence="4 6" id="KW-1133">Transmembrane helix</keyword>
<evidence type="ECO:0000313" key="8">
    <source>
        <dbReference type="EMBL" id="PIK59925.1"/>
    </source>
</evidence>
<feature type="transmembrane region" description="Helical" evidence="6">
    <location>
        <begin position="6"/>
        <end position="25"/>
    </location>
</feature>
<dbReference type="EMBL" id="MRZV01000070">
    <property type="protein sequence ID" value="PIK59925.1"/>
    <property type="molecule type" value="Genomic_DNA"/>
</dbReference>
<evidence type="ECO:0000256" key="3">
    <source>
        <dbReference type="ARBA" id="ARBA00022692"/>
    </source>
</evidence>
<feature type="transmembrane region" description="Helical" evidence="6">
    <location>
        <begin position="79"/>
        <end position="97"/>
    </location>
</feature>
<proteinExistence type="predicted"/>
<feature type="transmembrane region" description="Helical" evidence="6">
    <location>
        <begin position="37"/>
        <end position="59"/>
    </location>
</feature>
<evidence type="ECO:0000256" key="1">
    <source>
        <dbReference type="ARBA" id="ARBA00004141"/>
    </source>
</evidence>
<dbReference type="InterPro" id="IPR051475">
    <property type="entry name" value="Diverse_Ion_Transporter"/>
</dbReference>
<dbReference type="PANTHER" id="PTHR43568">
    <property type="entry name" value="P PROTEIN"/>
    <property type="match status" value="1"/>
</dbReference>
<accession>A0A2G8LI66</accession>
<keyword evidence="9" id="KW-1185">Reference proteome</keyword>
<comment type="subcellular location">
    <subcellularLocation>
        <location evidence="1">Membrane</location>
        <topology evidence="1">Multi-pass membrane protein</topology>
    </subcellularLocation>
</comment>
<name>A0A2G8LI66_STIJA</name>
<keyword evidence="3 6" id="KW-0812">Transmembrane</keyword>